<accession>A0A4D6L7V3</accession>
<sequence length="153" mass="16725">MFGVQVREGICGAVRDLKSWSRTVSGAGRVMYGGGCGITSTRGVWVCGTMVVGRRFLVYVVRGRELASPFGVPCQSRVMGAGKGTGTGCFRRTGERNCEIWGEWRSGGAVESFQKRKMLTFALVCEEWEKAVTTRACAGNYASKCQFHFSVKK</sequence>
<gene>
    <name evidence="1" type="ORF">DEO72_LG2g4964</name>
</gene>
<evidence type="ECO:0000313" key="2">
    <source>
        <dbReference type="Proteomes" id="UP000501690"/>
    </source>
</evidence>
<reference evidence="1 2" key="1">
    <citation type="submission" date="2019-04" db="EMBL/GenBank/DDBJ databases">
        <title>An improved genome assembly and genetic linkage map for asparagus bean, Vigna unguiculata ssp. sesquipedialis.</title>
        <authorList>
            <person name="Xia Q."/>
            <person name="Zhang R."/>
            <person name="Dong Y."/>
        </authorList>
    </citation>
    <scope>NUCLEOTIDE SEQUENCE [LARGE SCALE GENOMIC DNA]</scope>
    <source>
        <tissue evidence="1">Leaf</tissue>
    </source>
</reference>
<dbReference type="AlphaFoldDB" id="A0A4D6L7V3"/>
<name>A0A4D6L7V3_VIGUN</name>
<protein>
    <submittedName>
        <fullName evidence="1">Uncharacterized protein</fullName>
    </submittedName>
</protein>
<dbReference type="EMBL" id="CP039346">
    <property type="protein sequence ID" value="QCD84609.1"/>
    <property type="molecule type" value="Genomic_DNA"/>
</dbReference>
<keyword evidence="2" id="KW-1185">Reference proteome</keyword>
<organism evidence="1 2">
    <name type="scientific">Vigna unguiculata</name>
    <name type="common">Cowpea</name>
    <dbReference type="NCBI Taxonomy" id="3917"/>
    <lineage>
        <taxon>Eukaryota</taxon>
        <taxon>Viridiplantae</taxon>
        <taxon>Streptophyta</taxon>
        <taxon>Embryophyta</taxon>
        <taxon>Tracheophyta</taxon>
        <taxon>Spermatophyta</taxon>
        <taxon>Magnoliopsida</taxon>
        <taxon>eudicotyledons</taxon>
        <taxon>Gunneridae</taxon>
        <taxon>Pentapetalae</taxon>
        <taxon>rosids</taxon>
        <taxon>fabids</taxon>
        <taxon>Fabales</taxon>
        <taxon>Fabaceae</taxon>
        <taxon>Papilionoideae</taxon>
        <taxon>50 kb inversion clade</taxon>
        <taxon>NPAAA clade</taxon>
        <taxon>indigoferoid/millettioid clade</taxon>
        <taxon>Phaseoleae</taxon>
        <taxon>Vigna</taxon>
    </lineage>
</organism>
<evidence type="ECO:0000313" key="1">
    <source>
        <dbReference type="EMBL" id="QCD84609.1"/>
    </source>
</evidence>
<proteinExistence type="predicted"/>
<dbReference type="Proteomes" id="UP000501690">
    <property type="component" value="Linkage Group LG2"/>
</dbReference>